<evidence type="ECO:0000313" key="5">
    <source>
        <dbReference type="Proteomes" id="UP000027586"/>
    </source>
</evidence>
<gene>
    <name evidence="3" type="ORF">LCOR_11345.1</name>
    <name evidence="4" type="ORF">LCOR_11353.1</name>
</gene>
<proteinExistence type="predicted"/>
<dbReference type="AlphaFoldDB" id="A0A068SFG8"/>
<comment type="caution">
    <text evidence="3">The sequence shown here is derived from an EMBL/GenBank/DDBJ whole genome shotgun (WGS) entry which is preliminary data.</text>
</comment>
<evidence type="ECO:0000313" key="4">
    <source>
        <dbReference type="EMBL" id="CDH60570.1"/>
    </source>
</evidence>
<keyword evidence="2" id="KW-0812">Transmembrane</keyword>
<organism evidence="3 5">
    <name type="scientific">Lichtheimia corymbifera JMRC:FSU:9682</name>
    <dbReference type="NCBI Taxonomy" id="1263082"/>
    <lineage>
        <taxon>Eukaryota</taxon>
        <taxon>Fungi</taxon>
        <taxon>Fungi incertae sedis</taxon>
        <taxon>Mucoromycota</taxon>
        <taxon>Mucoromycotina</taxon>
        <taxon>Mucoromycetes</taxon>
        <taxon>Mucorales</taxon>
        <taxon>Lichtheimiaceae</taxon>
        <taxon>Lichtheimia</taxon>
    </lineage>
</organism>
<dbReference type="EMBL" id="CBTN010000097">
    <property type="protein sequence ID" value="CDH60570.1"/>
    <property type="molecule type" value="Genomic_DNA"/>
</dbReference>
<feature type="compositionally biased region" description="Low complexity" evidence="1">
    <location>
        <begin position="278"/>
        <end position="293"/>
    </location>
</feature>
<accession>A0A068SFG8</accession>
<keyword evidence="5" id="KW-1185">Reference proteome</keyword>
<dbReference type="EMBL" id="CBTN010000097">
    <property type="protein sequence ID" value="CDH60562.1"/>
    <property type="molecule type" value="Genomic_DNA"/>
</dbReference>
<reference evidence="3 5" key="1">
    <citation type="submission" date="2013-08" db="EMBL/GenBank/DDBJ databases">
        <title>Gene expansion shapes genome architecture in the human pathogen Lichtheimia corymbifera: an evolutionary genomics analysis in the ancient terrestrial Mucorales (Mucoromycotina).</title>
        <authorList>
            <person name="Schwartze V.U."/>
            <person name="Winter S."/>
            <person name="Shelest E."/>
            <person name="Marcet-Houben M."/>
            <person name="Horn F."/>
            <person name="Wehner S."/>
            <person name="Hoffmann K."/>
            <person name="Riege K."/>
            <person name="Sammeth M."/>
            <person name="Nowrousian M."/>
            <person name="Valiante V."/>
            <person name="Linde J."/>
            <person name="Jacobsen I.D."/>
            <person name="Marz M."/>
            <person name="Brakhage A.A."/>
            <person name="Gabaldon T."/>
            <person name="Bocker S."/>
            <person name="Voigt K."/>
        </authorList>
    </citation>
    <scope>NUCLEOTIDE SEQUENCE [LARGE SCALE GENOMIC DNA]</scope>
    <source>
        <strain evidence="3">FSU 9682</strain>
        <strain evidence="5">JMRC:FSU:9682</strain>
    </source>
</reference>
<evidence type="ECO:0000256" key="1">
    <source>
        <dbReference type="SAM" id="MobiDB-lite"/>
    </source>
</evidence>
<feature type="region of interest" description="Disordered" evidence="1">
    <location>
        <begin position="271"/>
        <end position="293"/>
    </location>
</feature>
<dbReference type="Proteomes" id="UP000027586">
    <property type="component" value="Unassembled WGS sequence"/>
</dbReference>
<name>A0A068SFG8_9FUNG</name>
<keyword evidence="2" id="KW-1133">Transmembrane helix</keyword>
<dbReference type="VEuPathDB" id="FungiDB:LCOR_11353.1"/>
<evidence type="ECO:0000256" key="2">
    <source>
        <dbReference type="SAM" id="Phobius"/>
    </source>
</evidence>
<feature type="transmembrane region" description="Helical" evidence="2">
    <location>
        <begin position="67"/>
        <end position="92"/>
    </location>
</feature>
<protein>
    <submittedName>
        <fullName evidence="3">Uncharacterized protein</fullName>
    </submittedName>
</protein>
<dbReference type="VEuPathDB" id="FungiDB:LCOR_11345.1"/>
<sequence length="408" mass="47228">MDIHPLTVEYLIPNDFVPIEVQEQVQNQVESFSTWLLGSLYNLLEYPVVNTIWNGLSSIDYNEVLDMVMFSLGVSVVFCTGYMVYTGVYYVYRMVTYPFFVLDELVNISSNNISQLITWFSTRNNSSNQSDDLSYLDRFHLILDKLLGPIDDPEDNLVLEHSPQPRFLPDWDMESRFLNHIRKHYIQNRTNLIELDEDSVPRHVLTYVNSNYDSVIQNNNINNTSEEPIMNTTSRESIIETNNNTESFNDSVTSLDRQSEVDLIMLYERNDLGDSSDSESTNSNSENSNNDLESISSNIEGFIRSRQNSNGTILTNPDGIVTNDNFDALSELNNRRYIPTEQTLFNKVDIERYHPTILNMYDITRFDLSSRLREYILTLRNFDVSSESSISQQIQLYTIILTVSLCLR</sequence>
<evidence type="ECO:0000313" key="3">
    <source>
        <dbReference type="EMBL" id="CDH60562.1"/>
    </source>
</evidence>
<keyword evidence="2" id="KW-0472">Membrane</keyword>